<name>A0A9W6SQ45_9ACTN</name>
<dbReference type="PANTHER" id="PTHR38479:SF2">
    <property type="entry name" value="WINGED HELIX DNA-BINDING DOMAIN-CONTAINING PROTEIN"/>
    <property type="match status" value="1"/>
</dbReference>
<dbReference type="AlphaFoldDB" id="A0A9W6SQ45"/>
<evidence type="ECO:0000313" key="2">
    <source>
        <dbReference type="Proteomes" id="UP001165079"/>
    </source>
</evidence>
<dbReference type="PANTHER" id="PTHR38479">
    <property type="entry name" value="LMO0824 PROTEIN"/>
    <property type="match status" value="1"/>
</dbReference>
<proteinExistence type="predicted"/>
<dbReference type="Pfam" id="PF06224">
    <property type="entry name" value="AlkZ-like"/>
    <property type="match status" value="1"/>
</dbReference>
<comment type="caution">
    <text evidence="1">The sequence shown here is derived from an EMBL/GenBank/DDBJ whole genome shotgun (WGS) entry which is preliminary data.</text>
</comment>
<evidence type="ECO:0008006" key="3">
    <source>
        <dbReference type="Google" id="ProtNLM"/>
    </source>
</evidence>
<organism evidence="1 2">
    <name type="scientific">Actinorhabdospora filicis</name>
    <dbReference type="NCBI Taxonomy" id="1785913"/>
    <lineage>
        <taxon>Bacteria</taxon>
        <taxon>Bacillati</taxon>
        <taxon>Actinomycetota</taxon>
        <taxon>Actinomycetes</taxon>
        <taxon>Micromonosporales</taxon>
        <taxon>Micromonosporaceae</taxon>
        <taxon>Actinorhabdospora</taxon>
    </lineage>
</organism>
<protein>
    <recommendedName>
        <fullName evidence="3">Winged helix DNA-binding domain-containing protein</fullName>
    </recommendedName>
</protein>
<keyword evidence="2" id="KW-1185">Reference proteome</keyword>
<gene>
    <name evidence="1" type="ORF">Afil01_49830</name>
</gene>
<dbReference type="EMBL" id="BSTX01000003">
    <property type="protein sequence ID" value="GLZ80176.1"/>
    <property type="molecule type" value="Genomic_DNA"/>
</dbReference>
<dbReference type="InterPro" id="IPR009351">
    <property type="entry name" value="AlkZ-like"/>
</dbReference>
<reference evidence="1" key="1">
    <citation type="submission" date="2023-03" db="EMBL/GenBank/DDBJ databases">
        <title>Actinorhabdospora filicis NBRC 111898.</title>
        <authorList>
            <person name="Ichikawa N."/>
            <person name="Sato H."/>
            <person name="Tonouchi N."/>
        </authorList>
    </citation>
    <scope>NUCLEOTIDE SEQUENCE</scope>
    <source>
        <strain evidence="1">NBRC 111898</strain>
    </source>
</reference>
<evidence type="ECO:0000313" key="1">
    <source>
        <dbReference type="EMBL" id="GLZ80176.1"/>
    </source>
</evidence>
<dbReference type="RefSeq" id="WP_285665299.1">
    <property type="nucleotide sequence ID" value="NZ_BSTX01000003.1"/>
</dbReference>
<dbReference type="Proteomes" id="UP001165079">
    <property type="component" value="Unassembled WGS sequence"/>
</dbReference>
<accession>A0A9W6SQ45</accession>
<sequence length="351" mass="37133">MITREQVRWYRAAAQGLARDGSFRPVLGVQDTPPGSAVAALTARGAAEPDAMTWTHRGAPHLHPAGDLPGLARALWPHSPADAAARLQSTGAKLAKAGVDVRAAFADVAAAMREAAAEPLTKGELSAAVTAAVPPEYSYDCPGCGTFHVYESLFRHGALPAGLVAVPESPQLTFRRLPDWEGVPEAPEGTGGLIAAFLAATGPGGPAEIAGFLDTRPARAREFWPAGLSEVDLDGRVAWFPGERLDDLRAAARPDYVRLLPPSDAYLLGDRELLLPEAAHRAELWKNLSRRGAVLADGELVGYWTQKAAGRRLRVTIVPFGRLSATVGERLEAEADLLAVARGFTAAVLDV</sequence>